<organism evidence="2 3">
    <name type="scientific">Oceanidesulfovibrio marinus</name>
    <dbReference type="NCBI Taxonomy" id="370038"/>
    <lineage>
        <taxon>Bacteria</taxon>
        <taxon>Pseudomonadati</taxon>
        <taxon>Thermodesulfobacteriota</taxon>
        <taxon>Desulfovibrionia</taxon>
        <taxon>Desulfovibrionales</taxon>
        <taxon>Desulfovibrionaceae</taxon>
        <taxon>Oceanidesulfovibrio</taxon>
    </lineage>
</organism>
<dbReference type="SUPFAM" id="SSF49313">
    <property type="entry name" value="Cadherin-like"/>
    <property type="match status" value="1"/>
</dbReference>
<sequence length="178" mass="18702">MANDADVDDGTVLSGASPGALDGVYGKLTRGEDAADTYTLDNDSQAVQALCFGETAQENFSYATTDGIAATAGELTFTVECQNYIPILYAPIADHTVQTNTAVSWPIPAGTFSSSDQNATLTYSATRADCTALPGWLQFDSETQTFSVHVPTDAEVSVDIKVFASDGHGDDSYASDVF</sequence>
<dbReference type="SMART" id="SM00736">
    <property type="entry name" value="CADG"/>
    <property type="match status" value="1"/>
</dbReference>
<dbReference type="EMBL" id="QMIF01000260">
    <property type="protein sequence ID" value="TVM25757.1"/>
    <property type="molecule type" value="Genomic_DNA"/>
</dbReference>
<gene>
    <name evidence="2" type="ORF">DQK91_23040</name>
</gene>
<evidence type="ECO:0000313" key="3">
    <source>
        <dbReference type="Proteomes" id="UP000434052"/>
    </source>
</evidence>
<dbReference type="InterPro" id="IPR010221">
    <property type="entry name" value="VCBS_dom"/>
</dbReference>
<dbReference type="GO" id="GO:0005509">
    <property type="term" value="F:calcium ion binding"/>
    <property type="evidence" value="ECO:0007669"/>
    <property type="project" value="InterPro"/>
</dbReference>
<dbReference type="GO" id="GO:0016020">
    <property type="term" value="C:membrane"/>
    <property type="evidence" value="ECO:0007669"/>
    <property type="project" value="InterPro"/>
</dbReference>
<dbReference type="Pfam" id="PF05345">
    <property type="entry name" value="He_PIG"/>
    <property type="match status" value="1"/>
</dbReference>
<dbReference type="InterPro" id="IPR015919">
    <property type="entry name" value="Cadherin-like_sf"/>
</dbReference>
<accession>A0A6P1ZB66</accession>
<evidence type="ECO:0000259" key="1">
    <source>
        <dbReference type="SMART" id="SM00736"/>
    </source>
</evidence>
<comment type="caution">
    <text evidence="2">The sequence shown here is derived from an EMBL/GenBank/DDBJ whole genome shotgun (WGS) entry which is preliminary data.</text>
</comment>
<feature type="non-terminal residue" evidence="2">
    <location>
        <position position="178"/>
    </location>
</feature>
<evidence type="ECO:0000313" key="2">
    <source>
        <dbReference type="EMBL" id="TVM25757.1"/>
    </source>
</evidence>
<reference evidence="2 3" key="1">
    <citation type="submission" date="2018-06" db="EMBL/GenBank/DDBJ databases">
        <title>Complete genome of Desulfovibrio marinus P48SEP.</title>
        <authorList>
            <person name="Crispim J.S."/>
            <person name="Vidigal P.M.P."/>
            <person name="Silva L.C.F."/>
            <person name="Araujo L.C."/>
            <person name="Laguardia C.N."/>
            <person name="Dias R.S."/>
            <person name="Sousa M.P."/>
            <person name="Paula S.O."/>
            <person name="Silva C."/>
        </authorList>
    </citation>
    <scope>NUCLEOTIDE SEQUENCE [LARGE SCALE GENOMIC DNA]</scope>
    <source>
        <strain evidence="2 3">P48SEP</strain>
    </source>
</reference>
<protein>
    <recommendedName>
        <fullName evidence="1">Dystroglycan-type cadherin-like domain-containing protein</fullName>
    </recommendedName>
</protein>
<name>A0A6P1ZB66_9BACT</name>
<dbReference type="Proteomes" id="UP000434052">
    <property type="component" value="Unassembled WGS sequence"/>
</dbReference>
<dbReference type="InterPro" id="IPR006644">
    <property type="entry name" value="Cadg"/>
</dbReference>
<dbReference type="AlphaFoldDB" id="A0A6P1ZB66"/>
<dbReference type="InterPro" id="IPR013783">
    <property type="entry name" value="Ig-like_fold"/>
</dbReference>
<dbReference type="Gene3D" id="2.60.40.10">
    <property type="entry name" value="Immunoglobulins"/>
    <property type="match status" value="1"/>
</dbReference>
<feature type="domain" description="Dystroglycan-type cadherin-like" evidence="1">
    <location>
        <begin position="87"/>
        <end position="178"/>
    </location>
</feature>
<dbReference type="NCBIfam" id="TIGR01965">
    <property type="entry name" value="VCBS_repeat"/>
    <property type="match status" value="1"/>
</dbReference>
<proteinExistence type="predicted"/>